<sequence length="117" mass="12739">MTLGWKLDRTQRENLLAALPPRYERAIADHVTLSVAGTIPPEAVHRAEIVGYVDDAEGVEAYIVSIDGTTGRPDGGTWHLTWSLAEHRTAKESNTAIAALGWTEVSPVPLQLTPALW</sequence>
<reference evidence="1 2" key="1">
    <citation type="submission" date="2014-10" db="EMBL/GenBank/DDBJ databases">
        <title>Draft genome sequence of Novosphingobium subterraneum DSM 12447.</title>
        <authorList>
            <person name="Gan H.M."/>
            <person name="Gan H.Y."/>
            <person name="Savka M.A."/>
        </authorList>
    </citation>
    <scope>NUCLEOTIDE SEQUENCE [LARGE SCALE GENOMIC DNA]</scope>
    <source>
        <strain evidence="1 2">DSM 12447</strain>
    </source>
</reference>
<accession>A0A0B8ZZ25</accession>
<comment type="caution">
    <text evidence="1">The sequence shown here is derived from an EMBL/GenBank/DDBJ whole genome shotgun (WGS) entry which is preliminary data.</text>
</comment>
<dbReference type="STRING" id="48936.NJ75_01013"/>
<proteinExistence type="predicted"/>
<dbReference type="Proteomes" id="UP000031338">
    <property type="component" value="Unassembled WGS sequence"/>
</dbReference>
<keyword evidence="2" id="KW-1185">Reference proteome</keyword>
<dbReference type="RefSeq" id="WP_082013272.1">
    <property type="nucleotide sequence ID" value="NZ_JRVC01000004.1"/>
</dbReference>
<evidence type="ECO:0000313" key="2">
    <source>
        <dbReference type="Proteomes" id="UP000031338"/>
    </source>
</evidence>
<gene>
    <name evidence="1" type="ORF">NJ75_01013</name>
</gene>
<organism evidence="1 2">
    <name type="scientific">Novosphingobium subterraneum</name>
    <dbReference type="NCBI Taxonomy" id="48936"/>
    <lineage>
        <taxon>Bacteria</taxon>
        <taxon>Pseudomonadati</taxon>
        <taxon>Pseudomonadota</taxon>
        <taxon>Alphaproteobacteria</taxon>
        <taxon>Sphingomonadales</taxon>
        <taxon>Sphingomonadaceae</taxon>
        <taxon>Novosphingobium</taxon>
    </lineage>
</organism>
<protein>
    <submittedName>
        <fullName evidence="1">Uncharacterized protein</fullName>
    </submittedName>
</protein>
<evidence type="ECO:0000313" key="1">
    <source>
        <dbReference type="EMBL" id="KHS48346.1"/>
    </source>
</evidence>
<dbReference type="AlphaFoldDB" id="A0A0B8ZZ25"/>
<dbReference type="EMBL" id="JRVC01000004">
    <property type="protein sequence ID" value="KHS48346.1"/>
    <property type="molecule type" value="Genomic_DNA"/>
</dbReference>
<name>A0A0B8ZZ25_9SPHN</name>